<dbReference type="KEGG" id="hlr:HALLA_01035"/>
<protein>
    <submittedName>
        <fullName evidence="1">Uncharacterized protein</fullName>
    </submittedName>
</protein>
<geneLocation type="plasmid" evidence="1">
    <name>unnamed</name>
</geneLocation>
<dbReference type="eggNOG" id="arCOG04496">
    <property type="taxonomic scope" value="Archaea"/>
</dbReference>
<dbReference type="Proteomes" id="UP000019024">
    <property type="component" value="Plasmid unnamed2"/>
</dbReference>
<name>W0JXG6_9EURY</name>
<evidence type="ECO:0000313" key="2">
    <source>
        <dbReference type="Proteomes" id="UP000019024"/>
    </source>
</evidence>
<accession>W0JXG6</accession>
<gene>
    <name evidence="1" type="ORF">HALLA_01035</name>
</gene>
<evidence type="ECO:0000313" key="1">
    <source>
        <dbReference type="EMBL" id="AHG01910.1"/>
    </source>
</evidence>
<dbReference type="HOGENOM" id="CLU_1500254_0_0_2"/>
<keyword evidence="2" id="KW-1185">Reference proteome</keyword>
<reference evidence="1 2" key="1">
    <citation type="submission" date="2014-01" db="EMBL/GenBank/DDBJ databases">
        <authorList>
            <consortium name="DOE Joint Genome Institute"/>
            <person name="Anderson I."/>
            <person name="Huntemann M."/>
            <person name="Han J."/>
            <person name="Chen A."/>
            <person name="Kyrpides N."/>
            <person name="Mavromatis K."/>
            <person name="Markowitz V."/>
            <person name="Palaniappan K."/>
            <person name="Ivanova N."/>
            <person name="Schaumberg A."/>
            <person name="Pati A."/>
            <person name="Liolios K."/>
            <person name="Nordberg H.P."/>
            <person name="Cantor M.N."/>
            <person name="Hua S.X."/>
            <person name="Woyke T."/>
        </authorList>
    </citation>
    <scope>NUCLEOTIDE SEQUENCE [LARGE SCALE GENOMIC DNA]</scope>
    <source>
        <strain evidence="1 2">XH-48</strain>
        <plasmid evidence="2">2</plasmid>
    </source>
</reference>
<dbReference type="AlphaFoldDB" id="W0JXG6"/>
<dbReference type="EMBL" id="CP007057">
    <property type="protein sequence ID" value="AHG01910.1"/>
    <property type="molecule type" value="Genomic_DNA"/>
</dbReference>
<proteinExistence type="predicted"/>
<keyword evidence="1" id="KW-0614">Plasmid</keyword>
<organism evidence="1 2">
    <name type="scientific">Halostagnicola larsenii XH-48</name>
    <dbReference type="NCBI Taxonomy" id="797299"/>
    <lineage>
        <taxon>Archaea</taxon>
        <taxon>Methanobacteriati</taxon>
        <taxon>Methanobacteriota</taxon>
        <taxon>Stenosarchaea group</taxon>
        <taxon>Halobacteria</taxon>
        <taxon>Halobacteriales</taxon>
        <taxon>Natrialbaceae</taxon>
        <taxon>Halostagnicola</taxon>
    </lineage>
</organism>
<sequence length="179" mass="20034">MAKTIHQQTQSFPEQNLSRDWRQSPTIAGDFYSLIDAVDSEFVADQFGVGTYTNTHDFANHLRVGIFEAIDPFDTLAELAEKTATHAEVEEMAASTFSRHTNNRDYRAVVRVFFELLRYPNCIINAVFNESASSGSIEQSSLSTEQISHLPGQSLSRVNCRMTRSWTRSSQVTVASSST</sequence>